<gene>
    <name evidence="3" type="ORF">ACEWY4_007618</name>
</gene>
<dbReference type="PANTHER" id="PTHR11505">
    <property type="entry name" value="L1 TRANSPOSABLE ELEMENT-RELATED"/>
    <property type="match status" value="1"/>
</dbReference>
<dbReference type="EMBL" id="JBHFQA010000006">
    <property type="protein sequence ID" value="KAL2098411.1"/>
    <property type="molecule type" value="Genomic_DNA"/>
</dbReference>
<dbReference type="Proteomes" id="UP001591681">
    <property type="component" value="Unassembled WGS sequence"/>
</dbReference>
<accession>A0ABD1KGR6</accession>
<evidence type="ECO:0008006" key="5">
    <source>
        <dbReference type="Google" id="ProtNLM"/>
    </source>
</evidence>
<dbReference type="Gene3D" id="3.30.70.1820">
    <property type="entry name" value="L1 transposable element, RRM domain"/>
    <property type="match status" value="1"/>
</dbReference>
<dbReference type="InterPro" id="IPR004244">
    <property type="entry name" value="Transposase_22"/>
</dbReference>
<comment type="caution">
    <text evidence="3">The sequence shown here is derived from an EMBL/GenBank/DDBJ whole genome shotgun (WGS) entry which is preliminary data.</text>
</comment>
<evidence type="ECO:0000313" key="4">
    <source>
        <dbReference type="Proteomes" id="UP001591681"/>
    </source>
</evidence>
<sequence length="308" mass="33905">MTGKSGKKKEGAAAAEEANVTPASHATILEAINSLRTDLQSTKTEICQTIDTRIAEMASTIRGELSVFQTEIQADILTLQTSSAQQGSTIAELEQSATHSSDAIVKLQSELKRLCAEVDRLTDKCADLEGRSRRQNIRIVGLTEGAERGTDIGTFVSGVLKDALSLEDHPLVDRAHRVLRKRTSAPDPPPRALIARLHYYRDVTRVLKRAAETRELSFNGQSIRIFPDFTPDVAKRRAAFNRAKELLRDQPGVRYGMLYPAKLRVTFNGTETVYTDATKACEFAELHFGNKTTEDLPVDHDNPDGGAD</sequence>
<name>A0ABD1KGR6_9TELE</name>
<dbReference type="AlphaFoldDB" id="A0ABD1KGR6"/>
<protein>
    <recommendedName>
        <fullName evidence="5">Transposase element L1Md-A101/L1Md-A102/L1Md-A2</fullName>
    </recommendedName>
</protein>
<feature type="region of interest" description="Disordered" evidence="2">
    <location>
        <begin position="1"/>
        <end position="20"/>
    </location>
</feature>
<feature type="coiled-coil region" evidence="1">
    <location>
        <begin position="104"/>
        <end position="131"/>
    </location>
</feature>
<evidence type="ECO:0000313" key="3">
    <source>
        <dbReference type="EMBL" id="KAL2098411.1"/>
    </source>
</evidence>
<evidence type="ECO:0000256" key="2">
    <source>
        <dbReference type="SAM" id="MobiDB-lite"/>
    </source>
</evidence>
<evidence type="ECO:0000256" key="1">
    <source>
        <dbReference type="SAM" id="Coils"/>
    </source>
</evidence>
<reference evidence="3 4" key="1">
    <citation type="submission" date="2024-09" db="EMBL/GenBank/DDBJ databases">
        <title>A chromosome-level genome assembly of Gray's grenadier anchovy, Coilia grayii.</title>
        <authorList>
            <person name="Fu Z."/>
        </authorList>
    </citation>
    <scope>NUCLEOTIDE SEQUENCE [LARGE SCALE GENOMIC DNA]</scope>
    <source>
        <strain evidence="3">G4</strain>
        <tissue evidence="3">Muscle</tissue>
    </source>
</reference>
<keyword evidence="1" id="KW-0175">Coiled coil</keyword>
<proteinExistence type="predicted"/>
<keyword evidence="4" id="KW-1185">Reference proteome</keyword>
<organism evidence="3 4">
    <name type="scientific">Coilia grayii</name>
    <name type="common">Gray's grenadier anchovy</name>
    <dbReference type="NCBI Taxonomy" id="363190"/>
    <lineage>
        <taxon>Eukaryota</taxon>
        <taxon>Metazoa</taxon>
        <taxon>Chordata</taxon>
        <taxon>Craniata</taxon>
        <taxon>Vertebrata</taxon>
        <taxon>Euteleostomi</taxon>
        <taxon>Actinopterygii</taxon>
        <taxon>Neopterygii</taxon>
        <taxon>Teleostei</taxon>
        <taxon>Clupei</taxon>
        <taxon>Clupeiformes</taxon>
        <taxon>Clupeoidei</taxon>
        <taxon>Engraulidae</taxon>
        <taxon>Coilinae</taxon>
        <taxon>Coilia</taxon>
    </lineage>
</organism>